<dbReference type="Proteomes" id="UP000045706">
    <property type="component" value="Unassembled WGS sequence"/>
</dbReference>
<accession>A0A0G4MG33</accession>
<evidence type="ECO:0000313" key="5">
    <source>
        <dbReference type="Proteomes" id="UP000044602"/>
    </source>
</evidence>
<evidence type="ECO:0000259" key="1">
    <source>
        <dbReference type="Pfam" id="PF13302"/>
    </source>
</evidence>
<dbReference type="GO" id="GO:0016747">
    <property type="term" value="F:acyltransferase activity, transferring groups other than amino-acyl groups"/>
    <property type="evidence" value="ECO:0007669"/>
    <property type="project" value="InterPro"/>
</dbReference>
<dbReference type="STRING" id="100787.A0A0G4MG33"/>
<name>A0A0G4MG33_VERLO</name>
<dbReference type="SUPFAM" id="SSF55729">
    <property type="entry name" value="Acyl-CoA N-acyltransferases (Nat)"/>
    <property type="match status" value="1"/>
</dbReference>
<proteinExistence type="predicted"/>
<protein>
    <submittedName>
        <fullName evidence="4">Putative N-acetyltransferase YoaA like protein</fullName>
    </submittedName>
</protein>
<dbReference type="Proteomes" id="UP000044602">
    <property type="component" value="Unassembled WGS sequence"/>
</dbReference>
<dbReference type="InterPro" id="IPR016181">
    <property type="entry name" value="Acyl_CoA_acyltransferase"/>
</dbReference>
<dbReference type="Pfam" id="PF13302">
    <property type="entry name" value="Acetyltransf_3"/>
    <property type="match status" value="1"/>
</dbReference>
<dbReference type="EMBL" id="CVQI01025557">
    <property type="protein sequence ID" value="CRK33236.1"/>
    <property type="molecule type" value="Genomic_DNA"/>
</dbReference>
<dbReference type="OrthoDB" id="4072826at2759"/>
<keyword evidence="4" id="KW-0808">Transferase</keyword>
<dbReference type="EMBL" id="JAEMWZ010000240">
    <property type="protein sequence ID" value="KAG7129852.1"/>
    <property type="molecule type" value="Genomic_DNA"/>
</dbReference>
<evidence type="ECO:0000313" key="2">
    <source>
        <dbReference type="EMBL" id="CRK15387.1"/>
    </source>
</evidence>
<dbReference type="PANTHER" id="PTHR43792">
    <property type="entry name" value="GNAT FAMILY, PUTATIVE (AFU_ORTHOLOGUE AFUA_3G00765)-RELATED-RELATED"/>
    <property type="match status" value="1"/>
</dbReference>
<evidence type="ECO:0000313" key="3">
    <source>
        <dbReference type="EMBL" id="CRK33236.1"/>
    </source>
</evidence>
<organism evidence="3 6">
    <name type="scientific">Verticillium longisporum</name>
    <name type="common">Verticillium dahliae var. longisporum</name>
    <dbReference type="NCBI Taxonomy" id="100787"/>
    <lineage>
        <taxon>Eukaryota</taxon>
        <taxon>Fungi</taxon>
        <taxon>Dikarya</taxon>
        <taxon>Ascomycota</taxon>
        <taxon>Pezizomycotina</taxon>
        <taxon>Sordariomycetes</taxon>
        <taxon>Hypocreomycetidae</taxon>
        <taxon>Glomerellales</taxon>
        <taxon>Plectosphaerellaceae</taxon>
        <taxon>Verticillium</taxon>
    </lineage>
</organism>
<dbReference type="AlphaFoldDB" id="A0A0G4MG33"/>
<feature type="non-terminal residue" evidence="3">
    <location>
        <position position="240"/>
    </location>
</feature>
<gene>
    <name evidence="2" type="ORF">BN1708_011453</name>
    <name evidence="3" type="ORF">BN1723_003924</name>
    <name evidence="4" type="ORF">HYQ45_011162</name>
</gene>
<dbReference type="Proteomes" id="UP000689129">
    <property type="component" value="Unassembled WGS sequence"/>
</dbReference>
<reference evidence="5 6" key="1">
    <citation type="submission" date="2015-05" db="EMBL/GenBank/DDBJ databases">
        <authorList>
            <person name="Fogelqvist Johan"/>
        </authorList>
    </citation>
    <scope>NUCLEOTIDE SEQUENCE [LARGE SCALE GENOMIC DNA]</scope>
    <source>
        <strain evidence="2">VL1</strain>
        <strain evidence="3">VL2</strain>
    </source>
</reference>
<evidence type="ECO:0000313" key="4">
    <source>
        <dbReference type="EMBL" id="KAG7129852.1"/>
    </source>
</evidence>
<evidence type="ECO:0000313" key="6">
    <source>
        <dbReference type="Proteomes" id="UP000045706"/>
    </source>
</evidence>
<dbReference type="Gene3D" id="3.40.630.30">
    <property type="match status" value="1"/>
</dbReference>
<dbReference type="EMBL" id="CVQH01006557">
    <property type="protein sequence ID" value="CRK15387.1"/>
    <property type="molecule type" value="Genomic_DNA"/>
</dbReference>
<feature type="domain" description="N-acetyltransferase" evidence="1">
    <location>
        <begin position="43"/>
        <end position="203"/>
    </location>
</feature>
<dbReference type="PANTHER" id="PTHR43792:SF1">
    <property type="entry name" value="N-ACETYLTRANSFERASE DOMAIN-CONTAINING PROTEIN"/>
    <property type="match status" value="1"/>
</dbReference>
<sequence length="240" mass="26189">MASSNPASEALIEGPLDFITVKTTLPARPLPAHASRQPILTPRLMMRPFTESDVHALRVLRTQPEVMSNTAAGRIDLDVAETQAKLALSLPPNDARTFNCAICLRDSGEFIGCGGCHVMVGEFGWPVLGYMFVKEHWGQGFATEFVTGFLAAWWALPREICELQVDRGTVRVGEDGLAEEQYTAVTVDDNVASQRILTKTGFVKRRVYSEIDSADPKGEAIVTLLGFTKGRPKELQGPAS</sequence>
<dbReference type="InterPro" id="IPR051531">
    <property type="entry name" value="N-acetyltransferase"/>
</dbReference>
<dbReference type="InterPro" id="IPR000182">
    <property type="entry name" value="GNAT_dom"/>
</dbReference>
<keyword evidence="5" id="KW-1185">Reference proteome</keyword>
<reference evidence="4" key="2">
    <citation type="journal article" date="2021" name="Mol. Plant Pathol.">
        <title>A 20-kb lineage-specific genomic region tames virulence in pathogenic amphidiploid Verticillium longisporum.</title>
        <authorList>
            <person name="Harting R."/>
            <person name="Starke J."/>
            <person name="Kusch H."/>
            <person name="Poggeler S."/>
            <person name="Maurus I."/>
            <person name="Schluter R."/>
            <person name="Landesfeind M."/>
            <person name="Bulla I."/>
            <person name="Nowrousian M."/>
            <person name="de Jonge R."/>
            <person name="Stahlhut G."/>
            <person name="Hoff K.J."/>
            <person name="Asshauer K.P."/>
            <person name="Thurmer A."/>
            <person name="Stanke M."/>
            <person name="Daniel R."/>
            <person name="Morgenstern B."/>
            <person name="Thomma B.P.H.J."/>
            <person name="Kronstad J.W."/>
            <person name="Braus-Stromeyer S.A."/>
            <person name="Braus G.H."/>
        </authorList>
    </citation>
    <scope>NUCLEOTIDE SEQUENCE</scope>
    <source>
        <strain evidence="4">Vl32</strain>
    </source>
</reference>